<accession>A0A2W5Q1M5</accession>
<reference evidence="1 2" key="1">
    <citation type="submission" date="2017-08" db="EMBL/GenBank/DDBJ databases">
        <title>Infants hospitalized years apart are colonized by the same room-sourced microbial strains.</title>
        <authorList>
            <person name="Brooks B."/>
            <person name="Olm M.R."/>
            <person name="Firek B.A."/>
            <person name="Baker R."/>
            <person name="Thomas B.C."/>
            <person name="Morowitz M.J."/>
            <person name="Banfield J.F."/>
        </authorList>
    </citation>
    <scope>NUCLEOTIDE SEQUENCE [LARGE SCALE GENOMIC DNA]</scope>
    <source>
        <strain evidence="1">S2_005_003_R2_41</strain>
    </source>
</reference>
<sequence length="157" mass="16301">MRRAGVLLAAAVLALGCSPVFNWREVPLGESLVAMLPCNMAGCEAGGATFAVARLPGGDASQAEVRLAAWRQAAKGPWAGAQITEAPWSLPRAAGRPAPWSLDVAHAAADGRPAEAHLRWFAGPDGQGGITLYQAMVLGRPSAADAAETFFDGLRLR</sequence>
<name>A0A2W5Q1M5_VARPD</name>
<evidence type="ECO:0000313" key="2">
    <source>
        <dbReference type="Proteomes" id="UP000249135"/>
    </source>
</evidence>
<comment type="caution">
    <text evidence="1">The sequence shown here is derived from an EMBL/GenBank/DDBJ whole genome shotgun (WGS) entry which is preliminary data.</text>
</comment>
<proteinExistence type="predicted"/>
<dbReference type="EMBL" id="QFPP01000251">
    <property type="protein sequence ID" value="PZQ71088.1"/>
    <property type="molecule type" value="Genomic_DNA"/>
</dbReference>
<dbReference type="PROSITE" id="PS51257">
    <property type="entry name" value="PROKAR_LIPOPROTEIN"/>
    <property type="match status" value="1"/>
</dbReference>
<evidence type="ECO:0008006" key="3">
    <source>
        <dbReference type="Google" id="ProtNLM"/>
    </source>
</evidence>
<protein>
    <recommendedName>
        <fullName evidence="3">Lipoprotein</fullName>
    </recommendedName>
</protein>
<evidence type="ECO:0000313" key="1">
    <source>
        <dbReference type="EMBL" id="PZQ71088.1"/>
    </source>
</evidence>
<dbReference type="AlphaFoldDB" id="A0A2W5Q1M5"/>
<organism evidence="1 2">
    <name type="scientific">Variovorax paradoxus</name>
    <dbReference type="NCBI Taxonomy" id="34073"/>
    <lineage>
        <taxon>Bacteria</taxon>
        <taxon>Pseudomonadati</taxon>
        <taxon>Pseudomonadota</taxon>
        <taxon>Betaproteobacteria</taxon>
        <taxon>Burkholderiales</taxon>
        <taxon>Comamonadaceae</taxon>
        <taxon>Variovorax</taxon>
    </lineage>
</organism>
<dbReference type="Proteomes" id="UP000249135">
    <property type="component" value="Unassembled WGS sequence"/>
</dbReference>
<gene>
    <name evidence="1" type="ORF">DI563_17780</name>
</gene>